<evidence type="ECO:0000313" key="12">
    <source>
        <dbReference type="EMBL" id="KUH58515.1"/>
    </source>
</evidence>
<feature type="binding site" evidence="10">
    <location>
        <position position="257"/>
    </location>
    <ligand>
        <name>beta-D-galactose</name>
        <dbReference type="ChEBI" id="CHEBI:27667"/>
    </ligand>
</feature>
<dbReference type="Pfam" id="PF01263">
    <property type="entry name" value="Aldose_epim"/>
    <property type="match status" value="1"/>
</dbReference>
<feature type="binding site" evidence="11">
    <location>
        <begin position="185"/>
        <end position="187"/>
    </location>
    <ligand>
        <name>beta-D-galactose</name>
        <dbReference type="ChEBI" id="CHEBI:27667"/>
    </ligand>
</feature>
<dbReference type="InterPro" id="IPR015443">
    <property type="entry name" value="Aldose_1-epimerase"/>
</dbReference>
<reference evidence="12 13" key="1">
    <citation type="submission" date="2015-12" db="EMBL/GenBank/DDBJ databases">
        <title>Draft Genome Sequence of Olsenella scatoligenes SK9K4T; a Producer of 3-Methylindole- (skatole) and 4-Methylphenol- (p-cresol) Isolated from Pig Feces.</title>
        <authorList>
            <person name="Li X."/>
            <person name="Borg B."/>
            <person name="Canibe N."/>
        </authorList>
    </citation>
    <scope>NUCLEOTIDE SEQUENCE [LARGE SCALE GENOMIC DNA]</scope>
    <source>
        <strain evidence="12 13">SK9K4</strain>
    </source>
</reference>
<dbReference type="OrthoDB" id="9779408at2"/>
<dbReference type="SUPFAM" id="SSF74650">
    <property type="entry name" value="Galactose mutarotase-like"/>
    <property type="match status" value="1"/>
</dbReference>
<dbReference type="PANTHER" id="PTHR10091">
    <property type="entry name" value="ALDOSE-1-EPIMERASE"/>
    <property type="match status" value="1"/>
</dbReference>
<feature type="binding site" evidence="11">
    <location>
        <begin position="78"/>
        <end position="79"/>
    </location>
    <ligand>
        <name>beta-D-galactose</name>
        <dbReference type="ChEBI" id="CHEBI:27667"/>
    </ligand>
</feature>
<evidence type="ECO:0000256" key="3">
    <source>
        <dbReference type="ARBA" id="ARBA00006206"/>
    </source>
</evidence>
<evidence type="ECO:0000256" key="9">
    <source>
        <dbReference type="PIRSR" id="PIRSR005096-1"/>
    </source>
</evidence>
<gene>
    <name evidence="12" type="ORF">AUL39_05855</name>
</gene>
<dbReference type="InterPro" id="IPR047215">
    <property type="entry name" value="Galactose_mutarotase-like"/>
</dbReference>
<dbReference type="InterPro" id="IPR014718">
    <property type="entry name" value="GH-type_carb-bd"/>
</dbReference>
<feature type="active site" description="Proton donor" evidence="9">
    <location>
        <position position="185"/>
    </location>
</feature>
<sequence length="360" mass="39290">MVSSEVLGRMPTGEQVHLFTISTPRARLRLMEFGAALLSLEVPDASGTAGDVLLGMASLEDYFDNPACHGSTVGPIANRTDGAEMTIGPAVACHLARNDGPGQRNNLHTSLTSGLHKRIWRAAAVEKRNAVRLTCQLGEGELGLPGNRTFTCEVSLVDLPDETTRLTVSYSCKTDALTFVNMTNHSYFNLAGHNAGTAMGTVVRLEADEFLPIREDSVSTGEIRPVDGTPFDFREPKTLGCDIDGNDEQLRRARGYDHCFCIRNWKPGAPPRLALSARDPRSGRTLEIYVTTPGAHLYTGNWLDDAHAKGGGTYQPRAGFAFEPEFYPDCAHHLSWPQPICTPAQPYIQTIVYQLGTMSR</sequence>
<dbReference type="EMBL" id="LOJF01000009">
    <property type="protein sequence ID" value="KUH58515.1"/>
    <property type="molecule type" value="Genomic_DNA"/>
</dbReference>
<dbReference type="AlphaFoldDB" id="A0A100YVL9"/>
<evidence type="ECO:0000256" key="11">
    <source>
        <dbReference type="PIRSR" id="PIRSR005096-3"/>
    </source>
</evidence>
<evidence type="ECO:0000256" key="4">
    <source>
        <dbReference type="ARBA" id="ARBA00013185"/>
    </source>
</evidence>
<dbReference type="GO" id="GO:0033499">
    <property type="term" value="P:galactose catabolic process via UDP-galactose, Leloir pathway"/>
    <property type="evidence" value="ECO:0007669"/>
    <property type="project" value="TreeGrafter"/>
</dbReference>
<evidence type="ECO:0000256" key="10">
    <source>
        <dbReference type="PIRSR" id="PIRSR005096-2"/>
    </source>
</evidence>
<dbReference type="CDD" id="cd09019">
    <property type="entry name" value="galactose_mutarotase_like"/>
    <property type="match status" value="1"/>
</dbReference>
<evidence type="ECO:0000256" key="1">
    <source>
        <dbReference type="ARBA" id="ARBA00001614"/>
    </source>
</evidence>
<dbReference type="EC" id="5.1.3.3" evidence="4 8"/>
<evidence type="ECO:0000256" key="8">
    <source>
        <dbReference type="PIRNR" id="PIRNR005096"/>
    </source>
</evidence>
<name>A0A100YVL9_TRASO</name>
<dbReference type="PROSITE" id="PS00545">
    <property type="entry name" value="ALDOSE_1_EPIMERASE"/>
    <property type="match status" value="1"/>
</dbReference>
<dbReference type="UniPathway" id="UPA00242"/>
<dbReference type="InterPro" id="IPR018052">
    <property type="entry name" value="Ald1_epimerase_CS"/>
</dbReference>
<dbReference type="GO" id="GO:0004034">
    <property type="term" value="F:aldose 1-epimerase activity"/>
    <property type="evidence" value="ECO:0007669"/>
    <property type="project" value="UniProtKB-EC"/>
</dbReference>
<feature type="active site" description="Proton acceptor" evidence="9">
    <location>
        <position position="323"/>
    </location>
</feature>
<evidence type="ECO:0000256" key="6">
    <source>
        <dbReference type="ARBA" id="ARBA00023235"/>
    </source>
</evidence>
<evidence type="ECO:0000313" key="13">
    <source>
        <dbReference type="Proteomes" id="UP000054078"/>
    </source>
</evidence>
<comment type="similarity">
    <text evidence="3 8">Belongs to the aldose epimerase family.</text>
</comment>
<dbReference type="PANTHER" id="PTHR10091:SF0">
    <property type="entry name" value="GALACTOSE MUTAROTASE"/>
    <property type="match status" value="1"/>
</dbReference>
<protein>
    <recommendedName>
        <fullName evidence="5 8">Aldose 1-epimerase</fullName>
        <ecNumber evidence="4 8">5.1.3.3</ecNumber>
    </recommendedName>
</protein>
<dbReference type="InterPro" id="IPR008183">
    <property type="entry name" value="Aldose_1/G6P_1-epimerase"/>
</dbReference>
<dbReference type="GO" id="GO:0006006">
    <property type="term" value="P:glucose metabolic process"/>
    <property type="evidence" value="ECO:0007669"/>
    <property type="project" value="TreeGrafter"/>
</dbReference>
<accession>A0A100YVL9</accession>
<keyword evidence="7 8" id="KW-0119">Carbohydrate metabolism</keyword>
<dbReference type="Proteomes" id="UP000054078">
    <property type="component" value="Unassembled WGS sequence"/>
</dbReference>
<evidence type="ECO:0000256" key="2">
    <source>
        <dbReference type="ARBA" id="ARBA00005028"/>
    </source>
</evidence>
<dbReference type="STRING" id="1299998.AUL39_05855"/>
<evidence type="ECO:0000256" key="7">
    <source>
        <dbReference type="ARBA" id="ARBA00023277"/>
    </source>
</evidence>
<proteinExistence type="inferred from homology"/>
<comment type="catalytic activity">
    <reaction evidence="1 8">
        <text>alpha-D-glucose = beta-D-glucose</text>
        <dbReference type="Rhea" id="RHEA:10264"/>
        <dbReference type="ChEBI" id="CHEBI:15903"/>
        <dbReference type="ChEBI" id="CHEBI:17925"/>
        <dbReference type="EC" id="5.1.3.3"/>
    </reaction>
</comment>
<organism evidence="12 13">
    <name type="scientific">Tractidigestivibacter scatoligenes</name>
    <name type="common">Olsenella scatoligenes</name>
    <dbReference type="NCBI Taxonomy" id="1299998"/>
    <lineage>
        <taxon>Bacteria</taxon>
        <taxon>Bacillati</taxon>
        <taxon>Actinomycetota</taxon>
        <taxon>Coriobacteriia</taxon>
        <taxon>Coriobacteriales</taxon>
        <taxon>Atopobiaceae</taxon>
        <taxon>Tractidigestivibacter</taxon>
    </lineage>
</organism>
<dbReference type="InterPro" id="IPR011013">
    <property type="entry name" value="Gal_mutarotase_sf_dom"/>
</dbReference>
<dbReference type="RefSeq" id="WP_059054641.1">
    <property type="nucleotide sequence ID" value="NZ_LOJF01000009.1"/>
</dbReference>
<keyword evidence="6 8" id="KW-0413">Isomerase</keyword>
<keyword evidence="13" id="KW-1185">Reference proteome</keyword>
<comment type="caution">
    <text evidence="12">The sequence shown here is derived from an EMBL/GenBank/DDBJ whole genome shotgun (WGS) entry which is preliminary data.</text>
</comment>
<comment type="pathway">
    <text evidence="2 8">Carbohydrate metabolism; hexose metabolism.</text>
</comment>
<dbReference type="PIRSF" id="PIRSF005096">
    <property type="entry name" value="GALM"/>
    <property type="match status" value="1"/>
</dbReference>
<dbReference type="GO" id="GO:0030246">
    <property type="term" value="F:carbohydrate binding"/>
    <property type="evidence" value="ECO:0007669"/>
    <property type="project" value="InterPro"/>
</dbReference>
<evidence type="ECO:0000256" key="5">
    <source>
        <dbReference type="ARBA" id="ARBA00014165"/>
    </source>
</evidence>
<dbReference type="Gene3D" id="2.70.98.10">
    <property type="match status" value="1"/>
</dbReference>